<dbReference type="AlphaFoldDB" id="A0A9N8HTW1"/>
<accession>A0A9N8HTW1</accession>
<feature type="region of interest" description="Disordered" evidence="1">
    <location>
        <begin position="1"/>
        <end position="37"/>
    </location>
</feature>
<evidence type="ECO:0000313" key="3">
    <source>
        <dbReference type="Proteomes" id="UP001153069"/>
    </source>
</evidence>
<feature type="compositionally biased region" description="Basic and acidic residues" evidence="1">
    <location>
        <begin position="21"/>
        <end position="30"/>
    </location>
</feature>
<gene>
    <name evidence="2" type="ORF">SEMRO_1654_G288930.1</name>
</gene>
<evidence type="ECO:0000256" key="1">
    <source>
        <dbReference type="SAM" id="MobiDB-lite"/>
    </source>
</evidence>
<proteinExistence type="predicted"/>
<dbReference type="EMBL" id="CAICTM010001652">
    <property type="protein sequence ID" value="CAB9525282.1"/>
    <property type="molecule type" value="Genomic_DNA"/>
</dbReference>
<evidence type="ECO:0000313" key="2">
    <source>
        <dbReference type="EMBL" id="CAB9525282.1"/>
    </source>
</evidence>
<organism evidence="2 3">
    <name type="scientific">Seminavis robusta</name>
    <dbReference type="NCBI Taxonomy" id="568900"/>
    <lineage>
        <taxon>Eukaryota</taxon>
        <taxon>Sar</taxon>
        <taxon>Stramenopiles</taxon>
        <taxon>Ochrophyta</taxon>
        <taxon>Bacillariophyta</taxon>
        <taxon>Bacillariophyceae</taxon>
        <taxon>Bacillariophycidae</taxon>
        <taxon>Naviculales</taxon>
        <taxon>Naviculaceae</taxon>
        <taxon>Seminavis</taxon>
    </lineage>
</organism>
<name>A0A9N8HTW1_9STRA</name>
<dbReference type="OrthoDB" id="5313at2759"/>
<sequence length="207" mass="23025">MALPLDALAWTQHSGSPRRPHFLEKSHDNKNTNNAPAPALVDRRSLFGAATLPLLLVFPSQPSVAAPPKEASVFLDKKLTAEDAKQRFQLARKEMQYLLDNYADISKKGGGDAVRNYLGTQGVTSSMYGIQKVLKLLQEESDDIVEYTETMEEFNAYFYQAEGAAYQSMFAEHSSSRSTPESLLATAKKDIQSMVKYMDQLAVQLNL</sequence>
<comment type="caution">
    <text evidence="2">The sequence shown here is derived from an EMBL/GenBank/DDBJ whole genome shotgun (WGS) entry which is preliminary data.</text>
</comment>
<reference evidence="2" key="1">
    <citation type="submission" date="2020-06" db="EMBL/GenBank/DDBJ databases">
        <authorList>
            <consortium name="Plant Systems Biology data submission"/>
        </authorList>
    </citation>
    <scope>NUCLEOTIDE SEQUENCE</scope>
    <source>
        <strain evidence="2">D6</strain>
    </source>
</reference>
<dbReference type="Proteomes" id="UP001153069">
    <property type="component" value="Unassembled WGS sequence"/>
</dbReference>
<keyword evidence="3" id="KW-1185">Reference proteome</keyword>
<protein>
    <submittedName>
        <fullName evidence="2">Uncharacterized protein</fullName>
    </submittedName>
</protein>